<feature type="domain" description="Retrotransposon gag" evidence="1">
    <location>
        <begin position="82"/>
        <end position="122"/>
    </location>
</feature>
<proteinExistence type="predicted"/>
<organism evidence="2 3">
    <name type="scientific">Tanacetum coccineum</name>
    <dbReference type="NCBI Taxonomy" id="301880"/>
    <lineage>
        <taxon>Eukaryota</taxon>
        <taxon>Viridiplantae</taxon>
        <taxon>Streptophyta</taxon>
        <taxon>Embryophyta</taxon>
        <taxon>Tracheophyta</taxon>
        <taxon>Spermatophyta</taxon>
        <taxon>Magnoliopsida</taxon>
        <taxon>eudicotyledons</taxon>
        <taxon>Gunneridae</taxon>
        <taxon>Pentapetalae</taxon>
        <taxon>asterids</taxon>
        <taxon>campanulids</taxon>
        <taxon>Asterales</taxon>
        <taxon>Asteraceae</taxon>
        <taxon>Asteroideae</taxon>
        <taxon>Anthemideae</taxon>
        <taxon>Anthemidinae</taxon>
        <taxon>Tanacetum</taxon>
    </lineage>
</organism>
<dbReference type="Pfam" id="PF03732">
    <property type="entry name" value="Retrotrans_gag"/>
    <property type="match status" value="1"/>
</dbReference>
<evidence type="ECO:0000313" key="3">
    <source>
        <dbReference type="Proteomes" id="UP001151760"/>
    </source>
</evidence>
<accession>A0ABQ5E8F5</accession>
<keyword evidence="2" id="KW-0548">Nucleotidyltransferase</keyword>
<comment type="caution">
    <text evidence="2">The sequence shown here is derived from an EMBL/GenBank/DDBJ whole genome shotgun (WGS) entry which is preliminary data.</text>
</comment>
<evidence type="ECO:0000313" key="2">
    <source>
        <dbReference type="EMBL" id="GJT47176.1"/>
    </source>
</evidence>
<keyword evidence="2" id="KW-0695">RNA-directed DNA polymerase</keyword>
<keyword evidence="2" id="KW-0808">Transferase</keyword>
<name>A0ABQ5E8F5_9ASTR</name>
<gene>
    <name evidence="2" type="ORF">Tco_0955891</name>
</gene>
<keyword evidence="3" id="KW-1185">Reference proteome</keyword>
<sequence length="206" mass="24049">MNTGYGVSTSWIRRIKLSTQIQRIDFCTLNNVSCSSKQYGIFCKLNTTGRVEEDVVDHIAKILEILYLIKMANVDPFQLRIKVFHLSLIGDARKWWMNERDGKINTWEELVKKFFGKFYPLSCASNYDRMCDDDEEGCDSLEFITWVNLKFKDHKRVDETTKHALLHSCIEVGKNEGTINDIVLSDDEWEESDYRNPPKTNDDSFL</sequence>
<protein>
    <submittedName>
        <fullName evidence="2">Reverse transcriptase domain-containing protein</fullName>
    </submittedName>
</protein>
<dbReference type="GO" id="GO:0003964">
    <property type="term" value="F:RNA-directed DNA polymerase activity"/>
    <property type="evidence" value="ECO:0007669"/>
    <property type="project" value="UniProtKB-KW"/>
</dbReference>
<evidence type="ECO:0000259" key="1">
    <source>
        <dbReference type="Pfam" id="PF03732"/>
    </source>
</evidence>
<reference evidence="2" key="2">
    <citation type="submission" date="2022-01" db="EMBL/GenBank/DDBJ databases">
        <authorList>
            <person name="Yamashiro T."/>
            <person name="Shiraishi A."/>
            <person name="Satake H."/>
            <person name="Nakayama K."/>
        </authorList>
    </citation>
    <scope>NUCLEOTIDE SEQUENCE</scope>
</reference>
<dbReference type="EMBL" id="BQNB010016045">
    <property type="protein sequence ID" value="GJT47176.1"/>
    <property type="molecule type" value="Genomic_DNA"/>
</dbReference>
<dbReference type="Proteomes" id="UP001151760">
    <property type="component" value="Unassembled WGS sequence"/>
</dbReference>
<reference evidence="2" key="1">
    <citation type="journal article" date="2022" name="Int. J. Mol. Sci.">
        <title>Draft Genome of Tanacetum Coccineum: Genomic Comparison of Closely Related Tanacetum-Family Plants.</title>
        <authorList>
            <person name="Yamashiro T."/>
            <person name="Shiraishi A."/>
            <person name="Nakayama K."/>
            <person name="Satake H."/>
        </authorList>
    </citation>
    <scope>NUCLEOTIDE SEQUENCE</scope>
</reference>
<dbReference type="InterPro" id="IPR005162">
    <property type="entry name" value="Retrotrans_gag_dom"/>
</dbReference>